<feature type="region of interest" description="Disordered" evidence="4">
    <location>
        <begin position="1"/>
        <end position="20"/>
    </location>
</feature>
<dbReference type="Gene3D" id="3.40.50.720">
    <property type="entry name" value="NAD(P)-binding Rossmann-like Domain"/>
    <property type="match status" value="1"/>
</dbReference>
<name>A0A2V0PCX2_9CHLO</name>
<dbReference type="OrthoDB" id="2102561at2759"/>
<gene>
    <name evidence="5" type="ORF">Rsub_09754</name>
</gene>
<sequence>MPSRGAAGSGTGSGGSGSGRSTPVALVTGCSAGGIGHALCLFLRSRGCRVFGTVRRGGAAPELEEAGVTVVGGIDVAREADCAAAVAAVLEAAGRLDILVNNAGVVALGPSCEVPMDVVRRTFEANVFGLLQMCQAAHRPMVAQGGGKIINIASLTGLQPVPLRGIYSSTKAAVVRLSDALRIELRPLGVQVACVCPGFINTRARDNARSNCAPPTGGLWGGWLAALERTMAARLARAVPVDAYAAQLGEVILRERLPRVWIGRCAGLEWLPRWLPAPLRDRALAKALAINELEPELRANAAELAASWPESSKKGS</sequence>
<dbReference type="InterPro" id="IPR020904">
    <property type="entry name" value="Sc_DH/Rdtase_CS"/>
</dbReference>
<dbReference type="GO" id="GO:0016491">
    <property type="term" value="F:oxidoreductase activity"/>
    <property type="evidence" value="ECO:0007669"/>
    <property type="project" value="UniProtKB-KW"/>
</dbReference>
<dbReference type="PANTHER" id="PTHR44169:SF6">
    <property type="entry name" value="NADPH-DEPENDENT 1-ACYLDIHYDROXYACETONE PHOSPHATE REDUCTASE"/>
    <property type="match status" value="1"/>
</dbReference>
<accession>A0A2V0PCX2</accession>
<evidence type="ECO:0000256" key="4">
    <source>
        <dbReference type="SAM" id="MobiDB-lite"/>
    </source>
</evidence>
<dbReference type="SUPFAM" id="SSF51735">
    <property type="entry name" value="NAD(P)-binding Rossmann-fold domains"/>
    <property type="match status" value="1"/>
</dbReference>
<evidence type="ECO:0000313" key="6">
    <source>
        <dbReference type="Proteomes" id="UP000247498"/>
    </source>
</evidence>
<evidence type="ECO:0000256" key="2">
    <source>
        <dbReference type="ARBA" id="ARBA00023002"/>
    </source>
</evidence>
<evidence type="ECO:0000256" key="3">
    <source>
        <dbReference type="RuleBase" id="RU000363"/>
    </source>
</evidence>
<dbReference type="AlphaFoldDB" id="A0A2V0PCX2"/>
<dbReference type="Pfam" id="PF00106">
    <property type="entry name" value="adh_short"/>
    <property type="match status" value="1"/>
</dbReference>
<keyword evidence="2" id="KW-0560">Oxidoreductase</keyword>
<comment type="caution">
    <text evidence="5">The sequence shown here is derived from an EMBL/GenBank/DDBJ whole genome shotgun (WGS) entry which is preliminary data.</text>
</comment>
<evidence type="ECO:0000256" key="1">
    <source>
        <dbReference type="ARBA" id="ARBA00006484"/>
    </source>
</evidence>
<feature type="compositionally biased region" description="Gly residues" evidence="4">
    <location>
        <begin position="7"/>
        <end position="18"/>
    </location>
</feature>
<dbReference type="Proteomes" id="UP000247498">
    <property type="component" value="Unassembled WGS sequence"/>
</dbReference>
<keyword evidence="6" id="KW-1185">Reference proteome</keyword>
<dbReference type="PROSITE" id="PS00061">
    <property type="entry name" value="ADH_SHORT"/>
    <property type="match status" value="1"/>
</dbReference>
<evidence type="ECO:0000313" key="5">
    <source>
        <dbReference type="EMBL" id="GBF97696.1"/>
    </source>
</evidence>
<dbReference type="STRING" id="307507.A0A2V0PCX2"/>
<reference evidence="5 6" key="1">
    <citation type="journal article" date="2018" name="Sci. Rep.">
        <title>Raphidocelis subcapitata (=Pseudokirchneriella subcapitata) provides an insight into genome evolution and environmental adaptations in the Sphaeropleales.</title>
        <authorList>
            <person name="Suzuki S."/>
            <person name="Yamaguchi H."/>
            <person name="Nakajima N."/>
            <person name="Kawachi M."/>
        </authorList>
    </citation>
    <scope>NUCLEOTIDE SEQUENCE [LARGE SCALE GENOMIC DNA]</scope>
    <source>
        <strain evidence="5 6">NIES-35</strain>
    </source>
</reference>
<dbReference type="PRINTS" id="PR00080">
    <property type="entry name" value="SDRFAMILY"/>
</dbReference>
<organism evidence="5 6">
    <name type="scientific">Raphidocelis subcapitata</name>
    <dbReference type="NCBI Taxonomy" id="307507"/>
    <lineage>
        <taxon>Eukaryota</taxon>
        <taxon>Viridiplantae</taxon>
        <taxon>Chlorophyta</taxon>
        <taxon>core chlorophytes</taxon>
        <taxon>Chlorophyceae</taxon>
        <taxon>CS clade</taxon>
        <taxon>Sphaeropleales</taxon>
        <taxon>Selenastraceae</taxon>
        <taxon>Raphidocelis</taxon>
    </lineage>
</organism>
<protein>
    <submittedName>
        <fullName evidence="5">NADPH-dependent 1-acyldihydroxyacetone phosphate reductase-like</fullName>
    </submittedName>
</protein>
<dbReference type="PRINTS" id="PR00081">
    <property type="entry name" value="GDHRDH"/>
</dbReference>
<dbReference type="EMBL" id="BDRX01000105">
    <property type="protein sequence ID" value="GBF97696.1"/>
    <property type="molecule type" value="Genomic_DNA"/>
</dbReference>
<dbReference type="InterPro" id="IPR036291">
    <property type="entry name" value="NAD(P)-bd_dom_sf"/>
</dbReference>
<dbReference type="InParanoid" id="A0A2V0PCX2"/>
<dbReference type="InterPro" id="IPR002347">
    <property type="entry name" value="SDR_fam"/>
</dbReference>
<dbReference type="PANTHER" id="PTHR44169">
    <property type="entry name" value="NADPH-DEPENDENT 1-ACYLDIHYDROXYACETONE PHOSPHATE REDUCTASE"/>
    <property type="match status" value="1"/>
</dbReference>
<comment type="similarity">
    <text evidence="1 3">Belongs to the short-chain dehydrogenases/reductases (SDR) family.</text>
</comment>
<proteinExistence type="inferred from homology"/>